<dbReference type="Pfam" id="PF00230">
    <property type="entry name" value="MIP"/>
    <property type="match status" value="1"/>
</dbReference>
<organism evidence="10 11">
    <name type="scientific">Rotaria sordida</name>
    <dbReference type="NCBI Taxonomy" id="392033"/>
    <lineage>
        <taxon>Eukaryota</taxon>
        <taxon>Metazoa</taxon>
        <taxon>Spiralia</taxon>
        <taxon>Gnathifera</taxon>
        <taxon>Rotifera</taxon>
        <taxon>Eurotatoria</taxon>
        <taxon>Bdelloidea</taxon>
        <taxon>Philodinida</taxon>
        <taxon>Philodinidae</taxon>
        <taxon>Rotaria</taxon>
    </lineage>
</organism>
<keyword evidence="3 7" id="KW-0813">Transport</keyword>
<accession>A0A815PE11</accession>
<dbReference type="GO" id="GO:0015250">
    <property type="term" value="F:water channel activity"/>
    <property type="evidence" value="ECO:0007669"/>
    <property type="project" value="TreeGrafter"/>
</dbReference>
<evidence type="ECO:0000256" key="3">
    <source>
        <dbReference type="ARBA" id="ARBA00022448"/>
    </source>
</evidence>
<dbReference type="PROSITE" id="PS00221">
    <property type="entry name" value="MIP"/>
    <property type="match status" value="1"/>
</dbReference>
<comment type="caution">
    <text evidence="10">The sequence shown here is derived from an EMBL/GenBank/DDBJ whole genome shotgun (WGS) entry which is preliminary data.</text>
</comment>
<dbReference type="EMBL" id="CAJNOL010001998">
    <property type="protein sequence ID" value="CAF1448095.1"/>
    <property type="molecule type" value="Genomic_DNA"/>
</dbReference>
<dbReference type="Gene3D" id="1.20.1080.10">
    <property type="entry name" value="Glycerol uptake facilitator protein"/>
    <property type="match status" value="1"/>
</dbReference>
<dbReference type="AlphaFoldDB" id="A0A815PE11"/>
<dbReference type="PANTHER" id="PTHR43829:SF9">
    <property type="entry name" value="AQUAPORIN-9"/>
    <property type="match status" value="1"/>
</dbReference>
<dbReference type="GO" id="GO:0016323">
    <property type="term" value="C:basolateral plasma membrane"/>
    <property type="evidence" value="ECO:0007669"/>
    <property type="project" value="TreeGrafter"/>
</dbReference>
<feature type="transmembrane region" description="Helical" evidence="8">
    <location>
        <begin position="90"/>
        <end position="112"/>
    </location>
</feature>
<keyword evidence="4 7" id="KW-0812">Transmembrane</keyword>
<feature type="transmembrane region" description="Helical" evidence="8">
    <location>
        <begin position="231"/>
        <end position="256"/>
    </location>
</feature>
<dbReference type="GO" id="GO:0015254">
    <property type="term" value="F:glycerol channel activity"/>
    <property type="evidence" value="ECO:0007669"/>
    <property type="project" value="TreeGrafter"/>
</dbReference>
<proteinExistence type="inferred from homology"/>
<evidence type="ECO:0000256" key="4">
    <source>
        <dbReference type="ARBA" id="ARBA00022692"/>
    </source>
</evidence>
<feature type="transmembrane region" description="Helical" evidence="8">
    <location>
        <begin position="150"/>
        <end position="169"/>
    </location>
</feature>
<dbReference type="PRINTS" id="PR00783">
    <property type="entry name" value="MINTRINSICP"/>
</dbReference>
<name>A0A815PE11_9BILA</name>
<evidence type="ECO:0000256" key="7">
    <source>
        <dbReference type="RuleBase" id="RU000477"/>
    </source>
</evidence>
<dbReference type="InterPro" id="IPR023271">
    <property type="entry name" value="Aquaporin-like"/>
</dbReference>
<evidence type="ECO:0008006" key="12">
    <source>
        <dbReference type="Google" id="ProtNLM"/>
    </source>
</evidence>
<dbReference type="PANTHER" id="PTHR43829">
    <property type="entry name" value="AQUAPORIN OR AQUAGLYCEROPORIN RELATED"/>
    <property type="match status" value="1"/>
</dbReference>
<feature type="transmembrane region" description="Helical" evidence="8">
    <location>
        <begin position="181"/>
        <end position="203"/>
    </location>
</feature>
<evidence type="ECO:0000256" key="5">
    <source>
        <dbReference type="ARBA" id="ARBA00022989"/>
    </source>
</evidence>
<protein>
    <recommendedName>
        <fullName evidence="12">Aquaporin</fullName>
    </recommendedName>
</protein>
<gene>
    <name evidence="10" type="ORF">JXQ802_LOCUS37419</name>
    <name evidence="9" type="ORF">PYM288_LOCUS24032</name>
</gene>
<evidence type="ECO:0000256" key="6">
    <source>
        <dbReference type="ARBA" id="ARBA00023136"/>
    </source>
</evidence>
<dbReference type="InterPro" id="IPR022357">
    <property type="entry name" value="MIP_CS"/>
</dbReference>
<dbReference type="InterPro" id="IPR000425">
    <property type="entry name" value="MIP"/>
</dbReference>
<sequence>MAKRKDLQQYMIQLLAECFSTCILIVIGEAAVANYKFARQTSNSTFPVGFAFGVGVYSAIMISGSISGAHLNPAVSISLLTIGKLKPLQCIFYIIGQILGAFLGALFVYLVFFSQFNVFDGGIRQMTGPNGTADIFFTMPSNGIPQWNTFIDQVVSTACLMIFIMALAHDCNHMISEVAKPFAFTIFVTIMTCAFSVNAGAALNPARDFGPRLFGAFVYGWNNVFRVHNCFFWVPIIGPIVGGILGTWIYTGYTWLIKHYSQLSNIEHSDGDKTILLKSIQTPYVDNSHGLQQNIQESHG</sequence>
<comment type="subcellular location">
    <subcellularLocation>
        <location evidence="1">Membrane</location>
        <topology evidence="1">Multi-pass membrane protein</topology>
    </subcellularLocation>
</comment>
<evidence type="ECO:0000313" key="9">
    <source>
        <dbReference type="EMBL" id="CAF1185243.1"/>
    </source>
</evidence>
<dbReference type="Proteomes" id="UP000663854">
    <property type="component" value="Unassembled WGS sequence"/>
</dbReference>
<dbReference type="SUPFAM" id="SSF81338">
    <property type="entry name" value="Aquaporin-like"/>
    <property type="match status" value="1"/>
</dbReference>
<comment type="similarity">
    <text evidence="2 7">Belongs to the MIP/aquaporin (TC 1.A.8) family.</text>
</comment>
<dbReference type="InterPro" id="IPR050363">
    <property type="entry name" value="MIP/Aquaporin"/>
</dbReference>
<evidence type="ECO:0000313" key="10">
    <source>
        <dbReference type="EMBL" id="CAF1448095.1"/>
    </source>
</evidence>
<evidence type="ECO:0000313" key="11">
    <source>
        <dbReference type="Proteomes" id="UP000663870"/>
    </source>
</evidence>
<reference evidence="10" key="1">
    <citation type="submission" date="2021-02" db="EMBL/GenBank/DDBJ databases">
        <authorList>
            <person name="Nowell W R."/>
        </authorList>
    </citation>
    <scope>NUCLEOTIDE SEQUENCE</scope>
</reference>
<dbReference type="Proteomes" id="UP000663870">
    <property type="component" value="Unassembled WGS sequence"/>
</dbReference>
<keyword evidence="5 8" id="KW-1133">Transmembrane helix</keyword>
<evidence type="ECO:0000256" key="2">
    <source>
        <dbReference type="ARBA" id="ARBA00006175"/>
    </source>
</evidence>
<dbReference type="EMBL" id="CAJNOH010001172">
    <property type="protein sequence ID" value="CAF1185243.1"/>
    <property type="molecule type" value="Genomic_DNA"/>
</dbReference>
<keyword evidence="6 8" id="KW-0472">Membrane</keyword>
<feature type="transmembrane region" description="Helical" evidence="8">
    <location>
        <begin position="12"/>
        <end position="33"/>
    </location>
</feature>
<dbReference type="NCBIfam" id="TIGR00861">
    <property type="entry name" value="MIP"/>
    <property type="match status" value="1"/>
</dbReference>
<keyword evidence="11" id="KW-1185">Reference proteome</keyword>
<evidence type="ECO:0000256" key="8">
    <source>
        <dbReference type="SAM" id="Phobius"/>
    </source>
</evidence>
<evidence type="ECO:0000256" key="1">
    <source>
        <dbReference type="ARBA" id="ARBA00004141"/>
    </source>
</evidence>
<dbReference type="CDD" id="cd00333">
    <property type="entry name" value="MIP"/>
    <property type="match status" value="1"/>
</dbReference>
<feature type="transmembrane region" description="Helical" evidence="8">
    <location>
        <begin position="45"/>
        <end position="69"/>
    </location>
</feature>